<accession>A0AAJ0FGP6</accession>
<reference evidence="2" key="1">
    <citation type="submission" date="2023-06" db="EMBL/GenBank/DDBJ databases">
        <title>Genome-scale phylogeny and comparative genomics of the fungal order Sordariales.</title>
        <authorList>
            <consortium name="Lawrence Berkeley National Laboratory"/>
            <person name="Hensen N."/>
            <person name="Bonometti L."/>
            <person name="Westerberg I."/>
            <person name="Brannstrom I.O."/>
            <person name="Guillou S."/>
            <person name="Cros-Aarteil S."/>
            <person name="Calhoun S."/>
            <person name="Haridas S."/>
            <person name="Kuo A."/>
            <person name="Mondo S."/>
            <person name="Pangilinan J."/>
            <person name="Riley R."/>
            <person name="Labutti K."/>
            <person name="Andreopoulos B."/>
            <person name="Lipzen A."/>
            <person name="Chen C."/>
            <person name="Yanf M."/>
            <person name="Daum C."/>
            <person name="Ng V."/>
            <person name="Clum A."/>
            <person name="Steindorff A."/>
            <person name="Ohm R."/>
            <person name="Martin F."/>
            <person name="Silar P."/>
            <person name="Natvig D."/>
            <person name="Lalanne C."/>
            <person name="Gautier V."/>
            <person name="Ament-Velasquez S.L."/>
            <person name="Kruys A."/>
            <person name="Hutchinson M.I."/>
            <person name="Powell A.J."/>
            <person name="Barry K."/>
            <person name="Miller A.N."/>
            <person name="Grigoriev I.V."/>
            <person name="Debuchy R."/>
            <person name="Gladieux P."/>
            <person name="Thoren M.H."/>
            <person name="Johannesson H."/>
        </authorList>
    </citation>
    <scope>NUCLEOTIDE SEQUENCE</scope>
    <source>
        <strain evidence="2">PSN4</strain>
    </source>
</reference>
<feature type="region of interest" description="Disordered" evidence="1">
    <location>
        <begin position="333"/>
        <end position="353"/>
    </location>
</feature>
<feature type="region of interest" description="Disordered" evidence="1">
    <location>
        <begin position="145"/>
        <end position="183"/>
    </location>
</feature>
<gene>
    <name evidence="2" type="ORF">QBC47DRAFT_3772</name>
</gene>
<evidence type="ECO:0000313" key="3">
    <source>
        <dbReference type="Proteomes" id="UP001239445"/>
    </source>
</evidence>
<evidence type="ECO:0000256" key="1">
    <source>
        <dbReference type="SAM" id="MobiDB-lite"/>
    </source>
</evidence>
<protein>
    <submittedName>
        <fullName evidence="2">Uncharacterized protein</fullName>
    </submittedName>
</protein>
<feature type="region of interest" description="Disordered" evidence="1">
    <location>
        <begin position="67"/>
        <end position="122"/>
    </location>
</feature>
<sequence length="368" mass="39447">MEIVAAQPDTTPEQRDQIAKKLLGCSCNGQHPPAPSGCIACRVGSASKSMFGSIRRTLSAAAKMRKRLRMPRKNSAGRQQAPQVAMPRWSDPLSPSSRPAGYGEPCNASTSENYPELPSDPLCELQGSDAGALFAGAMPSQGMFIPNTTQPTHMSYPSPPSQSHYQRSHSGHSAFSGRTADRSVSMMSDSSDAIRGTPSLFSRLSQSTVSSGLTAISTNNVPRFDNDKDLVDSPVGMEETGAAELPPWGLETGLPRQVSWNSTSTTVDPAWAGDQGAPEPAEWFRPVPPSTRDTFPITTNERGICPCVGPRHTVPSPNSRAQRCGQMHFLREGSHSSLTPSPTRPSSRQPHPLTCHLSAEQWCSGLQA</sequence>
<feature type="compositionally biased region" description="Low complexity" evidence="1">
    <location>
        <begin position="335"/>
        <end position="352"/>
    </location>
</feature>
<name>A0AAJ0FGP6_9PEZI</name>
<comment type="caution">
    <text evidence="2">The sequence shown here is derived from an EMBL/GenBank/DDBJ whole genome shotgun (WGS) entry which is preliminary data.</text>
</comment>
<evidence type="ECO:0000313" key="2">
    <source>
        <dbReference type="EMBL" id="KAK1760335.1"/>
    </source>
</evidence>
<proteinExistence type="predicted"/>
<organism evidence="2 3">
    <name type="scientific">Echria macrotheca</name>
    <dbReference type="NCBI Taxonomy" id="438768"/>
    <lineage>
        <taxon>Eukaryota</taxon>
        <taxon>Fungi</taxon>
        <taxon>Dikarya</taxon>
        <taxon>Ascomycota</taxon>
        <taxon>Pezizomycotina</taxon>
        <taxon>Sordariomycetes</taxon>
        <taxon>Sordariomycetidae</taxon>
        <taxon>Sordariales</taxon>
        <taxon>Schizotheciaceae</taxon>
        <taxon>Echria</taxon>
    </lineage>
</organism>
<keyword evidence="3" id="KW-1185">Reference proteome</keyword>
<feature type="region of interest" description="Disordered" evidence="1">
    <location>
        <begin position="271"/>
        <end position="296"/>
    </location>
</feature>
<dbReference type="AlphaFoldDB" id="A0AAJ0FGP6"/>
<dbReference type="EMBL" id="MU839827">
    <property type="protein sequence ID" value="KAK1760335.1"/>
    <property type="molecule type" value="Genomic_DNA"/>
</dbReference>
<dbReference type="Proteomes" id="UP001239445">
    <property type="component" value="Unassembled WGS sequence"/>
</dbReference>